<gene>
    <name evidence="6" type="ORF">DSCA_43020</name>
</gene>
<dbReference type="InterPro" id="IPR015854">
    <property type="entry name" value="ABC_transpr_LolD-like"/>
</dbReference>
<feature type="domain" description="ABC transporter" evidence="5">
    <location>
        <begin position="4"/>
        <end position="220"/>
    </location>
</feature>
<accession>A0A5K7YKX0</accession>
<evidence type="ECO:0000256" key="2">
    <source>
        <dbReference type="ARBA" id="ARBA00022741"/>
    </source>
</evidence>
<keyword evidence="7" id="KW-1185">Reference proteome</keyword>
<dbReference type="CDD" id="cd03255">
    <property type="entry name" value="ABC_MJ0796_LolCDE_FtsE"/>
    <property type="match status" value="1"/>
</dbReference>
<dbReference type="GO" id="GO:0005524">
    <property type="term" value="F:ATP binding"/>
    <property type="evidence" value="ECO:0007669"/>
    <property type="project" value="UniProtKB-KW"/>
</dbReference>
<dbReference type="AlphaFoldDB" id="A0A5K7YKX0"/>
<dbReference type="FunFam" id="3.40.50.300:FF:000032">
    <property type="entry name" value="Export ABC transporter ATP-binding protein"/>
    <property type="match status" value="1"/>
</dbReference>
<proteinExistence type="inferred from homology"/>
<organism evidence="6 7">
    <name type="scientific">Desulfosarcina alkanivorans</name>
    <dbReference type="NCBI Taxonomy" id="571177"/>
    <lineage>
        <taxon>Bacteria</taxon>
        <taxon>Pseudomonadati</taxon>
        <taxon>Thermodesulfobacteriota</taxon>
        <taxon>Desulfobacteria</taxon>
        <taxon>Desulfobacterales</taxon>
        <taxon>Desulfosarcinaceae</taxon>
        <taxon>Desulfosarcina</taxon>
    </lineage>
</organism>
<dbReference type="SMART" id="SM00382">
    <property type="entry name" value="AAA"/>
    <property type="match status" value="1"/>
</dbReference>
<dbReference type="PROSITE" id="PS50893">
    <property type="entry name" value="ABC_TRANSPORTER_2"/>
    <property type="match status" value="1"/>
</dbReference>
<dbReference type="InterPro" id="IPR017871">
    <property type="entry name" value="ABC_transporter-like_CS"/>
</dbReference>
<dbReference type="EMBL" id="AP021874">
    <property type="protein sequence ID" value="BBO70372.1"/>
    <property type="molecule type" value="Genomic_DNA"/>
</dbReference>
<dbReference type="InterPro" id="IPR017911">
    <property type="entry name" value="MacB-like_ATP-bd"/>
</dbReference>
<dbReference type="InterPro" id="IPR003439">
    <property type="entry name" value="ABC_transporter-like_ATP-bd"/>
</dbReference>
<evidence type="ECO:0000313" key="7">
    <source>
        <dbReference type="Proteomes" id="UP000427906"/>
    </source>
</evidence>
<dbReference type="Gene3D" id="3.40.50.300">
    <property type="entry name" value="P-loop containing nucleotide triphosphate hydrolases"/>
    <property type="match status" value="1"/>
</dbReference>
<dbReference type="GO" id="GO:0022857">
    <property type="term" value="F:transmembrane transporter activity"/>
    <property type="evidence" value="ECO:0007669"/>
    <property type="project" value="UniProtKB-ARBA"/>
</dbReference>
<evidence type="ECO:0000256" key="1">
    <source>
        <dbReference type="ARBA" id="ARBA00022448"/>
    </source>
</evidence>
<dbReference type="OrthoDB" id="9809450at2"/>
<evidence type="ECO:0000313" key="6">
    <source>
        <dbReference type="EMBL" id="BBO70372.1"/>
    </source>
</evidence>
<dbReference type="SUPFAM" id="SSF52540">
    <property type="entry name" value="P-loop containing nucleoside triphosphate hydrolases"/>
    <property type="match status" value="1"/>
</dbReference>
<name>A0A5K7YKX0_9BACT</name>
<dbReference type="InterPro" id="IPR027417">
    <property type="entry name" value="P-loop_NTPase"/>
</dbReference>
<dbReference type="InterPro" id="IPR003593">
    <property type="entry name" value="AAA+_ATPase"/>
</dbReference>
<evidence type="ECO:0000256" key="3">
    <source>
        <dbReference type="ARBA" id="ARBA00022840"/>
    </source>
</evidence>
<keyword evidence="3 6" id="KW-0067">ATP-binding</keyword>
<comment type="similarity">
    <text evidence="4">Belongs to the ABC transporter superfamily. Macrolide exporter (TC 3.A.1.122) family.</text>
</comment>
<sequence>MALLEARHITKTYTVDHRTITVLEDVSLAVDPGEFIVIAGSSGSGKTTLLTLLSGLDHPTSGQVCIDGRDITDATEEQLAPLRNRTIGFVFQSFHLVPSMTARENIMFPAELTGDTEARVRAGQLLSRVGLSARADNLPSQLSGGEKQRIALCRALINRPKLLFADEPTGNLDSENGATVLAQLIDLKNEHGATLVLVTHNPEIAGAADRVLTLKDGHLTG</sequence>
<keyword evidence="1" id="KW-0813">Transport</keyword>
<reference evidence="6 7" key="1">
    <citation type="submission" date="2019-11" db="EMBL/GenBank/DDBJ databases">
        <title>Comparative genomics of hydrocarbon-degrading Desulfosarcina strains.</title>
        <authorList>
            <person name="Watanabe M."/>
            <person name="Kojima H."/>
            <person name="Fukui M."/>
        </authorList>
    </citation>
    <scope>NUCLEOTIDE SEQUENCE [LARGE SCALE GENOMIC DNA]</scope>
    <source>
        <strain evidence="6 7">PL12</strain>
    </source>
</reference>
<dbReference type="PANTHER" id="PTHR24220">
    <property type="entry name" value="IMPORT ATP-BINDING PROTEIN"/>
    <property type="match status" value="1"/>
</dbReference>
<dbReference type="Pfam" id="PF00005">
    <property type="entry name" value="ABC_tran"/>
    <property type="match status" value="1"/>
</dbReference>
<keyword evidence="2" id="KW-0547">Nucleotide-binding</keyword>
<protein>
    <submittedName>
        <fullName evidence="6">ABC transporter ATP-binding protein</fullName>
    </submittedName>
</protein>
<dbReference type="RefSeq" id="WP_155318328.1">
    <property type="nucleotide sequence ID" value="NZ_AP021874.1"/>
</dbReference>
<dbReference type="GO" id="GO:0005886">
    <property type="term" value="C:plasma membrane"/>
    <property type="evidence" value="ECO:0007669"/>
    <property type="project" value="TreeGrafter"/>
</dbReference>
<dbReference type="GO" id="GO:0016887">
    <property type="term" value="F:ATP hydrolysis activity"/>
    <property type="evidence" value="ECO:0007669"/>
    <property type="project" value="InterPro"/>
</dbReference>
<dbReference type="PROSITE" id="PS00211">
    <property type="entry name" value="ABC_TRANSPORTER_1"/>
    <property type="match status" value="1"/>
</dbReference>
<dbReference type="GO" id="GO:0098796">
    <property type="term" value="C:membrane protein complex"/>
    <property type="evidence" value="ECO:0007669"/>
    <property type="project" value="UniProtKB-ARBA"/>
</dbReference>
<dbReference type="Proteomes" id="UP000427906">
    <property type="component" value="Chromosome"/>
</dbReference>
<evidence type="ECO:0000256" key="4">
    <source>
        <dbReference type="ARBA" id="ARBA00038388"/>
    </source>
</evidence>
<dbReference type="KEGG" id="dalk:DSCA_43020"/>
<evidence type="ECO:0000259" key="5">
    <source>
        <dbReference type="PROSITE" id="PS50893"/>
    </source>
</evidence>